<name>A0A238UZF1_9RHOB</name>
<feature type="signal peptide" evidence="1">
    <location>
        <begin position="1"/>
        <end position="21"/>
    </location>
</feature>
<reference evidence="2 3" key="1">
    <citation type="submission" date="2017-06" db="EMBL/GenBank/DDBJ databases">
        <authorList>
            <person name="Kim H.J."/>
            <person name="Triplett B.A."/>
        </authorList>
    </citation>
    <scope>NUCLEOTIDE SEQUENCE [LARGE SCALE GENOMIC DNA]</scope>
    <source>
        <strain evidence="2 3">DSM 29052</strain>
    </source>
</reference>
<dbReference type="SUPFAM" id="SSF52833">
    <property type="entry name" value="Thioredoxin-like"/>
    <property type="match status" value="1"/>
</dbReference>
<dbReference type="PANTHER" id="PTHR36057">
    <property type="match status" value="1"/>
</dbReference>
<gene>
    <name evidence="2" type="ORF">SAMN06265370_101337</name>
</gene>
<dbReference type="Proteomes" id="UP000198417">
    <property type="component" value="Unassembled WGS sequence"/>
</dbReference>
<dbReference type="AlphaFoldDB" id="A0A238UZF1"/>
<feature type="chain" id="PRO_5012737476" description="DUF1223 domain-containing protein" evidence="1">
    <location>
        <begin position="22"/>
        <end position="231"/>
    </location>
</feature>
<dbReference type="Pfam" id="PF06764">
    <property type="entry name" value="DUF1223"/>
    <property type="match status" value="1"/>
</dbReference>
<organism evidence="2 3">
    <name type="scientific">Puniceibacterium sediminis</name>
    <dbReference type="NCBI Taxonomy" id="1608407"/>
    <lineage>
        <taxon>Bacteria</taxon>
        <taxon>Pseudomonadati</taxon>
        <taxon>Pseudomonadota</taxon>
        <taxon>Alphaproteobacteria</taxon>
        <taxon>Rhodobacterales</taxon>
        <taxon>Paracoccaceae</taxon>
        <taxon>Puniceibacterium</taxon>
    </lineage>
</organism>
<dbReference type="PANTHER" id="PTHR36057:SF1">
    <property type="entry name" value="LIPOPROTEIN LIPID ATTACHMENT SITE-LIKE PROTEIN, PUTATIVE (DUF1223)-RELATED"/>
    <property type="match status" value="1"/>
</dbReference>
<dbReference type="OrthoDB" id="9808254at2"/>
<accession>A0A238UZF1</accession>
<keyword evidence="3" id="KW-1185">Reference proteome</keyword>
<proteinExistence type="predicted"/>
<dbReference type="InterPro" id="IPR010634">
    <property type="entry name" value="DUF1223"/>
</dbReference>
<evidence type="ECO:0000313" key="3">
    <source>
        <dbReference type="Proteomes" id="UP000198417"/>
    </source>
</evidence>
<sequence>MRHLLSCFTGVLIFCAGSVFAQQSPVVVELYTSQGCSSCPTADALLAELSARDDVIPLALHVDYWDYIGWKDRYAIPAFTARQKGYAAALGNRSIYTPQMIVNGKHDAVGNRPKDVAALIKAHKAVPTAVTLEISRNGGMLNIRASSVRNVGPTEIELVRYIPQESVVIKRGENAGRTLPYSHIVTDWNVIGQWNGQGSFSTTARVTGNAPVVVLVQGSNYGPIFAAARLR</sequence>
<dbReference type="InterPro" id="IPR036249">
    <property type="entry name" value="Thioredoxin-like_sf"/>
</dbReference>
<keyword evidence="1" id="KW-0732">Signal</keyword>
<dbReference type="RefSeq" id="WP_089268769.1">
    <property type="nucleotide sequence ID" value="NZ_FZNN01000001.1"/>
</dbReference>
<evidence type="ECO:0000256" key="1">
    <source>
        <dbReference type="SAM" id="SignalP"/>
    </source>
</evidence>
<evidence type="ECO:0000313" key="2">
    <source>
        <dbReference type="EMBL" id="SNR27144.1"/>
    </source>
</evidence>
<dbReference type="EMBL" id="FZNN01000001">
    <property type="protein sequence ID" value="SNR27144.1"/>
    <property type="molecule type" value="Genomic_DNA"/>
</dbReference>
<evidence type="ECO:0008006" key="4">
    <source>
        <dbReference type="Google" id="ProtNLM"/>
    </source>
</evidence>
<protein>
    <recommendedName>
        <fullName evidence="4">DUF1223 domain-containing protein</fullName>
    </recommendedName>
</protein>